<dbReference type="KEGG" id="nano:G5V58_08055"/>
<sequence>MSTPRELAETYFAAWQARDAAALRAVLADDVTFAGPMATLEGADAAVEGLMGLAAATTRLDVLARVDDGDDVITWFEFTLGDRGPVPTANWSHVEDGRIAAVRVTFDPRPILEQDG</sequence>
<dbReference type="Gene3D" id="3.10.450.50">
    <property type="match status" value="1"/>
</dbReference>
<dbReference type="AlphaFoldDB" id="A0A6G6WBX4"/>
<feature type="domain" description="SnoaL-like" evidence="1">
    <location>
        <begin position="9"/>
        <end position="101"/>
    </location>
</feature>
<gene>
    <name evidence="2" type="ORF">G5V58_08055</name>
</gene>
<evidence type="ECO:0000313" key="3">
    <source>
        <dbReference type="Proteomes" id="UP000502996"/>
    </source>
</evidence>
<evidence type="ECO:0000259" key="1">
    <source>
        <dbReference type="Pfam" id="PF12680"/>
    </source>
</evidence>
<dbReference type="EMBL" id="CP049257">
    <property type="protein sequence ID" value="QIG42742.1"/>
    <property type="molecule type" value="Genomic_DNA"/>
</dbReference>
<organism evidence="2 3">
    <name type="scientific">Nocardioides anomalus</name>
    <dbReference type="NCBI Taxonomy" id="2712223"/>
    <lineage>
        <taxon>Bacteria</taxon>
        <taxon>Bacillati</taxon>
        <taxon>Actinomycetota</taxon>
        <taxon>Actinomycetes</taxon>
        <taxon>Propionibacteriales</taxon>
        <taxon>Nocardioidaceae</taxon>
        <taxon>Nocardioides</taxon>
    </lineage>
</organism>
<keyword evidence="3" id="KW-1185">Reference proteome</keyword>
<name>A0A6G6WBX4_9ACTN</name>
<dbReference type="Pfam" id="PF12680">
    <property type="entry name" value="SnoaL_2"/>
    <property type="match status" value="1"/>
</dbReference>
<dbReference type="RefSeq" id="WP_165230859.1">
    <property type="nucleotide sequence ID" value="NZ_CP049257.1"/>
</dbReference>
<dbReference type="Proteomes" id="UP000502996">
    <property type="component" value="Chromosome"/>
</dbReference>
<protein>
    <submittedName>
        <fullName evidence="2">Nuclear transport factor 2 family protein</fullName>
    </submittedName>
</protein>
<dbReference type="InterPro" id="IPR037401">
    <property type="entry name" value="SnoaL-like"/>
</dbReference>
<evidence type="ECO:0000313" key="2">
    <source>
        <dbReference type="EMBL" id="QIG42742.1"/>
    </source>
</evidence>
<dbReference type="InterPro" id="IPR032710">
    <property type="entry name" value="NTF2-like_dom_sf"/>
</dbReference>
<accession>A0A6G6WBX4</accession>
<proteinExistence type="predicted"/>
<dbReference type="SUPFAM" id="SSF54427">
    <property type="entry name" value="NTF2-like"/>
    <property type="match status" value="1"/>
</dbReference>
<reference evidence="2 3" key="1">
    <citation type="submission" date="2020-02" db="EMBL/GenBank/DDBJ databases">
        <title>Full genome sequence of Nocardioides sp. R-3366.</title>
        <authorList>
            <person name="Im W.-T."/>
        </authorList>
    </citation>
    <scope>NUCLEOTIDE SEQUENCE [LARGE SCALE GENOMIC DNA]</scope>
    <source>
        <strain evidence="2 3">R-3366</strain>
    </source>
</reference>